<reference evidence="11" key="1">
    <citation type="journal article" date="2014" name="Int. J. Syst. Evol. Microbiol.">
        <title>Complete genome of a new Firmicutes species belonging to the dominant human colonic microbiota ('Ruminococcus bicirculans') reveals two chromosomes and a selective capacity to utilize plant glucans.</title>
        <authorList>
            <consortium name="NISC Comparative Sequencing Program"/>
            <person name="Wegmann U."/>
            <person name="Louis P."/>
            <person name="Goesmann A."/>
            <person name="Henrissat B."/>
            <person name="Duncan S.H."/>
            <person name="Flint H.J."/>
        </authorList>
    </citation>
    <scope>NUCLEOTIDE SEQUENCE</scope>
    <source>
        <strain evidence="11">NBRC 103408</strain>
    </source>
</reference>
<dbReference type="Proteomes" id="UP001161409">
    <property type="component" value="Unassembled WGS sequence"/>
</dbReference>
<evidence type="ECO:0000313" key="12">
    <source>
        <dbReference type="Proteomes" id="UP001161409"/>
    </source>
</evidence>
<dbReference type="SUPFAM" id="SSF82861">
    <property type="entry name" value="Mechanosensitive channel protein MscS (YggB), transmembrane region"/>
    <property type="match status" value="1"/>
</dbReference>
<protein>
    <submittedName>
        <fullName evidence="11">Mechanosensitive ion channel protein</fullName>
    </submittedName>
</protein>
<evidence type="ECO:0000259" key="10">
    <source>
        <dbReference type="Pfam" id="PF21088"/>
    </source>
</evidence>
<feature type="transmembrane region" description="Helical" evidence="7">
    <location>
        <begin position="145"/>
        <end position="163"/>
    </location>
</feature>
<evidence type="ECO:0000256" key="4">
    <source>
        <dbReference type="ARBA" id="ARBA00022692"/>
    </source>
</evidence>
<feature type="domain" description="Mechanosensitive ion channel MscS C-terminal" evidence="9">
    <location>
        <begin position="266"/>
        <end position="354"/>
    </location>
</feature>
<feature type="domain" description="Mechanosensitive ion channel MscS" evidence="8">
    <location>
        <begin position="190"/>
        <end position="257"/>
    </location>
</feature>
<dbReference type="InterPro" id="IPR023408">
    <property type="entry name" value="MscS_beta-dom_sf"/>
</dbReference>
<evidence type="ECO:0000256" key="5">
    <source>
        <dbReference type="ARBA" id="ARBA00022989"/>
    </source>
</evidence>
<evidence type="ECO:0000256" key="7">
    <source>
        <dbReference type="SAM" id="Phobius"/>
    </source>
</evidence>
<keyword evidence="3" id="KW-1003">Cell membrane</keyword>
<dbReference type="Pfam" id="PF00924">
    <property type="entry name" value="MS_channel_2nd"/>
    <property type="match status" value="1"/>
</dbReference>
<dbReference type="Pfam" id="PF21088">
    <property type="entry name" value="MS_channel_1st"/>
    <property type="match status" value="1"/>
</dbReference>
<name>A0ABQ5U4N6_9PROT</name>
<comment type="caution">
    <text evidence="11">The sequence shown here is derived from an EMBL/GenBank/DDBJ whole genome shotgun (WGS) entry which is preliminary data.</text>
</comment>
<evidence type="ECO:0000259" key="9">
    <source>
        <dbReference type="Pfam" id="PF21082"/>
    </source>
</evidence>
<keyword evidence="4 7" id="KW-0812">Transmembrane</keyword>
<dbReference type="PANTHER" id="PTHR43634:SF2">
    <property type="entry name" value="LOW CONDUCTANCE MECHANOSENSITIVE CHANNEL YNAI"/>
    <property type="match status" value="1"/>
</dbReference>
<dbReference type="SUPFAM" id="SSF50182">
    <property type="entry name" value="Sm-like ribonucleoproteins"/>
    <property type="match status" value="1"/>
</dbReference>
<dbReference type="InterPro" id="IPR006685">
    <property type="entry name" value="MscS_channel_2nd"/>
</dbReference>
<evidence type="ECO:0000256" key="1">
    <source>
        <dbReference type="ARBA" id="ARBA00004651"/>
    </source>
</evidence>
<keyword evidence="6 7" id="KW-0472">Membrane</keyword>
<dbReference type="InterPro" id="IPR011014">
    <property type="entry name" value="MscS_channel_TM-2"/>
</dbReference>
<dbReference type="InterPro" id="IPR010920">
    <property type="entry name" value="LSM_dom_sf"/>
</dbReference>
<dbReference type="InterPro" id="IPR045042">
    <property type="entry name" value="YnaI-like"/>
</dbReference>
<dbReference type="Gene3D" id="2.30.30.60">
    <property type="match status" value="1"/>
</dbReference>
<gene>
    <name evidence="11" type="ORF">GCM10007924_15870</name>
</gene>
<dbReference type="RefSeq" id="WP_169560414.1">
    <property type="nucleotide sequence ID" value="NZ_BSNF01000006.1"/>
</dbReference>
<keyword evidence="12" id="KW-1185">Reference proteome</keyword>
<organism evidence="11 12">
    <name type="scientific">Sneathiella chinensis</name>
    <dbReference type="NCBI Taxonomy" id="349750"/>
    <lineage>
        <taxon>Bacteria</taxon>
        <taxon>Pseudomonadati</taxon>
        <taxon>Pseudomonadota</taxon>
        <taxon>Alphaproteobacteria</taxon>
        <taxon>Sneathiellales</taxon>
        <taxon>Sneathiellaceae</taxon>
        <taxon>Sneathiella</taxon>
    </lineage>
</organism>
<reference evidence="11" key="2">
    <citation type="submission" date="2023-01" db="EMBL/GenBank/DDBJ databases">
        <title>Draft genome sequence of Sneathiella chinensis strain NBRC 103408.</title>
        <authorList>
            <person name="Sun Q."/>
            <person name="Mori K."/>
        </authorList>
    </citation>
    <scope>NUCLEOTIDE SEQUENCE</scope>
    <source>
        <strain evidence="11">NBRC 103408</strain>
    </source>
</reference>
<dbReference type="EMBL" id="BSNF01000006">
    <property type="protein sequence ID" value="GLQ06366.1"/>
    <property type="molecule type" value="Genomic_DNA"/>
</dbReference>
<accession>A0ABQ5U4N6</accession>
<feature type="transmembrane region" description="Helical" evidence="7">
    <location>
        <begin position="78"/>
        <end position="95"/>
    </location>
</feature>
<feature type="domain" description="Mechanosensitive ion channel transmembrane helices 2/3" evidence="10">
    <location>
        <begin position="153"/>
        <end position="189"/>
    </location>
</feature>
<feature type="transmembrane region" description="Helical" evidence="7">
    <location>
        <begin position="169"/>
        <end position="188"/>
    </location>
</feature>
<comment type="subcellular location">
    <subcellularLocation>
        <location evidence="1">Cell membrane</location>
        <topology evidence="1">Multi-pass membrane protein</topology>
    </subcellularLocation>
</comment>
<sequence>MENSLDKLWAIILDVWKSGYLGIDLSSVLPALGILFVALTLRGVFTRFVVNRMVAFARRTKNEIDDQIIASLEGPIRFVPIVLGVYFALEIGNFASDNGLNEFGENLVRSLVVFNLFWGLYCLVNPLTFFMGRLEEIFSGEMVDFLVKVMKGIIAGIGAATILELWGIQVGPIIAGLGIVGVAVALGAQDLCKNLISGFLILAEKRFKVGDWVLVTGIVEGTVEKIGFRSTMIRRFDKAPTIVPNTVFADRAVTNFSEMSHRRIYWKIGVEYSTNVAQLQQITEQIKDYLTGNRDFAQPPEATLFVVTDSFNASSIDIMIYCFTKTTNWGEWLEIKQDFAYAIKHIVESAGTHFAFPSMSIYPGTGADQPEAYIPPDGHKTMKTKASVFTTEGAVGE</sequence>
<dbReference type="Pfam" id="PF21082">
    <property type="entry name" value="MS_channel_3rd"/>
    <property type="match status" value="1"/>
</dbReference>
<dbReference type="Gene3D" id="3.30.70.100">
    <property type="match status" value="1"/>
</dbReference>
<evidence type="ECO:0000256" key="2">
    <source>
        <dbReference type="ARBA" id="ARBA00008017"/>
    </source>
</evidence>
<dbReference type="InterPro" id="IPR049142">
    <property type="entry name" value="MS_channel_1st"/>
</dbReference>
<comment type="similarity">
    <text evidence="2">Belongs to the MscS (TC 1.A.23) family.</text>
</comment>
<dbReference type="PANTHER" id="PTHR43634">
    <property type="entry name" value="OW CONDUCTANCE MECHANOSENSITIVE CHANNEL"/>
    <property type="match status" value="1"/>
</dbReference>
<dbReference type="Gene3D" id="1.10.287.1260">
    <property type="match status" value="1"/>
</dbReference>
<evidence type="ECO:0000259" key="8">
    <source>
        <dbReference type="Pfam" id="PF00924"/>
    </source>
</evidence>
<evidence type="ECO:0000256" key="3">
    <source>
        <dbReference type="ARBA" id="ARBA00022475"/>
    </source>
</evidence>
<evidence type="ECO:0000256" key="6">
    <source>
        <dbReference type="ARBA" id="ARBA00023136"/>
    </source>
</evidence>
<dbReference type="InterPro" id="IPR049278">
    <property type="entry name" value="MS_channel_C"/>
</dbReference>
<dbReference type="SUPFAM" id="SSF82689">
    <property type="entry name" value="Mechanosensitive channel protein MscS (YggB), C-terminal domain"/>
    <property type="match status" value="1"/>
</dbReference>
<keyword evidence="5 7" id="KW-1133">Transmembrane helix</keyword>
<proteinExistence type="inferred from homology"/>
<feature type="transmembrane region" description="Helical" evidence="7">
    <location>
        <begin position="107"/>
        <end position="124"/>
    </location>
</feature>
<evidence type="ECO:0000313" key="11">
    <source>
        <dbReference type="EMBL" id="GLQ06366.1"/>
    </source>
</evidence>
<feature type="transmembrane region" description="Helical" evidence="7">
    <location>
        <begin position="28"/>
        <end position="50"/>
    </location>
</feature>
<dbReference type="InterPro" id="IPR011066">
    <property type="entry name" value="MscS_channel_C_sf"/>
</dbReference>